<dbReference type="NCBIfam" id="TIGR01484">
    <property type="entry name" value="HAD-SF-IIB"/>
    <property type="match status" value="1"/>
</dbReference>
<accession>A0A1I1A6C7</accession>
<name>A0A1I1A6C7_9FIRM</name>
<dbReference type="GO" id="GO:0000287">
    <property type="term" value="F:magnesium ion binding"/>
    <property type="evidence" value="ECO:0007669"/>
    <property type="project" value="TreeGrafter"/>
</dbReference>
<dbReference type="NCBIfam" id="TIGR00099">
    <property type="entry name" value="Cof-subfamily"/>
    <property type="match status" value="1"/>
</dbReference>
<dbReference type="PANTHER" id="PTHR10000:SF8">
    <property type="entry name" value="HAD SUPERFAMILY HYDROLASE-LIKE, TYPE 3"/>
    <property type="match status" value="1"/>
</dbReference>
<dbReference type="SFLD" id="SFLDG01140">
    <property type="entry name" value="C2.B:_Phosphomannomutase_and_P"/>
    <property type="match status" value="1"/>
</dbReference>
<dbReference type="InterPro" id="IPR036412">
    <property type="entry name" value="HAD-like_sf"/>
</dbReference>
<reference evidence="1 2" key="1">
    <citation type="submission" date="2016-10" db="EMBL/GenBank/DDBJ databases">
        <authorList>
            <person name="de Groot N.N."/>
        </authorList>
    </citation>
    <scope>NUCLEOTIDE SEQUENCE [LARGE SCALE GENOMIC DNA]</scope>
    <source>
        <strain evidence="1 2">DSM 5522</strain>
    </source>
</reference>
<evidence type="ECO:0008006" key="3">
    <source>
        <dbReference type="Google" id="ProtNLM"/>
    </source>
</evidence>
<dbReference type="SFLD" id="SFLDS00003">
    <property type="entry name" value="Haloacid_Dehalogenase"/>
    <property type="match status" value="1"/>
</dbReference>
<evidence type="ECO:0000313" key="2">
    <source>
        <dbReference type="Proteomes" id="UP000198838"/>
    </source>
</evidence>
<organism evidence="1 2">
    <name type="scientific">Acetitomaculum ruminis DSM 5522</name>
    <dbReference type="NCBI Taxonomy" id="1120918"/>
    <lineage>
        <taxon>Bacteria</taxon>
        <taxon>Bacillati</taxon>
        <taxon>Bacillota</taxon>
        <taxon>Clostridia</taxon>
        <taxon>Lachnospirales</taxon>
        <taxon>Lachnospiraceae</taxon>
        <taxon>Acetitomaculum</taxon>
    </lineage>
</organism>
<dbReference type="Pfam" id="PF08282">
    <property type="entry name" value="Hydrolase_3"/>
    <property type="match status" value="1"/>
</dbReference>
<gene>
    <name evidence="1" type="ORF">SAMN05216249_12018</name>
</gene>
<evidence type="ECO:0000313" key="1">
    <source>
        <dbReference type="EMBL" id="SFB31963.1"/>
    </source>
</evidence>
<dbReference type="Proteomes" id="UP000198838">
    <property type="component" value="Unassembled WGS sequence"/>
</dbReference>
<dbReference type="AlphaFoldDB" id="A0A1I1A6C7"/>
<dbReference type="GO" id="GO:0005829">
    <property type="term" value="C:cytosol"/>
    <property type="evidence" value="ECO:0007669"/>
    <property type="project" value="TreeGrafter"/>
</dbReference>
<dbReference type="RefSeq" id="WP_177205663.1">
    <property type="nucleotide sequence ID" value="NZ_FOJY01000020.1"/>
</dbReference>
<dbReference type="Gene3D" id="3.40.50.1000">
    <property type="entry name" value="HAD superfamily/HAD-like"/>
    <property type="match status" value="1"/>
</dbReference>
<dbReference type="InterPro" id="IPR000150">
    <property type="entry name" value="Cof"/>
</dbReference>
<keyword evidence="2" id="KW-1185">Reference proteome</keyword>
<dbReference type="InterPro" id="IPR006379">
    <property type="entry name" value="HAD-SF_hydro_IIB"/>
</dbReference>
<sequence>MIKLIATDIDDTLLPNATAYITPEIEDMILQLKKKGIIFVAATGRQYEGVRKTFKNVKDDIVYICENGAEMYVPGKAFKKKTIPMNYARGIINDYRKYKNSEKSWKGTDFLVSTGKGVFIERPTDEFRDIVGNKMNYQYHAIDSFDELEEDAEILKISLYCQEGVLDIAKKLIPKWKDKVNICQGGKTWLPAMNKEADKGLAIKKLSQIYNLTPDEMMAFGDGGNDIGMFKQVKYSFAAENSESFVKDAAKGIFEPAIKGGVYKKIKEMVL</sequence>
<dbReference type="EMBL" id="FOJY01000020">
    <property type="protein sequence ID" value="SFB31963.1"/>
    <property type="molecule type" value="Genomic_DNA"/>
</dbReference>
<dbReference type="STRING" id="1120918.SAMN05216249_12018"/>
<proteinExistence type="predicted"/>
<dbReference type="GO" id="GO:0016791">
    <property type="term" value="F:phosphatase activity"/>
    <property type="evidence" value="ECO:0007669"/>
    <property type="project" value="TreeGrafter"/>
</dbReference>
<dbReference type="SUPFAM" id="SSF56784">
    <property type="entry name" value="HAD-like"/>
    <property type="match status" value="1"/>
</dbReference>
<protein>
    <recommendedName>
        <fullName evidence="3">Cof subfamily of IIB subfamily of haloacid dehalogenase superfamily/HAD-superfamily hydrolase, subfamily IIB</fullName>
    </recommendedName>
</protein>
<dbReference type="Gene3D" id="3.30.1240.10">
    <property type="match status" value="1"/>
</dbReference>
<dbReference type="InterPro" id="IPR023214">
    <property type="entry name" value="HAD_sf"/>
</dbReference>
<dbReference type="PANTHER" id="PTHR10000">
    <property type="entry name" value="PHOSPHOSERINE PHOSPHATASE"/>
    <property type="match status" value="1"/>
</dbReference>